<keyword evidence="2" id="KW-0032">Aminotransferase</keyword>
<sequence length="229" mass="25453">MNTRISKRSAVAQGFAPFNSSSATHGINFGHALADQVMFAELPWPDAFDGRTGVAPADLPQYTDAAGLPELRTKLALRYGVRHDQVMLTGGASQALQLLADGWIDPGDVVLTEDPSYLQSRALDSHITRLREHYRAKRDGVHRLLQHSRICEPEYSVPSGGFSFWVQLTAGTDPERFIEAASREHDVHLINGRNYGPRSGRHVRLCFSYLPISLIEQGLERLDNLHAKL</sequence>
<dbReference type="Proteomes" id="UP000324853">
    <property type="component" value="Unassembled WGS sequence"/>
</dbReference>
<organism evidence="2 3">
    <name type="scientific">Bradyrhizobium cytisi</name>
    <dbReference type="NCBI Taxonomy" id="515489"/>
    <lineage>
        <taxon>Bacteria</taxon>
        <taxon>Pseudomonadati</taxon>
        <taxon>Pseudomonadota</taxon>
        <taxon>Alphaproteobacteria</taxon>
        <taxon>Hyphomicrobiales</taxon>
        <taxon>Nitrobacteraceae</taxon>
        <taxon>Bradyrhizobium</taxon>
    </lineage>
</organism>
<dbReference type="GO" id="GO:0047536">
    <property type="term" value="F:2-aminoadipate transaminase activity"/>
    <property type="evidence" value="ECO:0007669"/>
    <property type="project" value="TreeGrafter"/>
</dbReference>
<keyword evidence="2" id="KW-0808">Transferase</keyword>
<evidence type="ECO:0000313" key="3">
    <source>
        <dbReference type="Proteomes" id="UP000324853"/>
    </source>
</evidence>
<feature type="domain" description="Aminotransferase class I/classII large" evidence="1">
    <location>
        <begin position="60"/>
        <end position="118"/>
    </location>
</feature>
<dbReference type="RefSeq" id="WP_148750710.1">
    <property type="nucleotide sequence ID" value="NZ_VSSR01000016.1"/>
</dbReference>
<dbReference type="Gene3D" id="3.40.640.10">
    <property type="entry name" value="Type I PLP-dependent aspartate aminotransferase-like (Major domain)"/>
    <property type="match status" value="1"/>
</dbReference>
<dbReference type="InterPro" id="IPR015424">
    <property type="entry name" value="PyrdxlP-dep_Trfase"/>
</dbReference>
<dbReference type="AlphaFoldDB" id="A0A5S4WWD4"/>
<accession>A0A5S4WWD4</accession>
<proteinExistence type="predicted"/>
<dbReference type="Pfam" id="PF00155">
    <property type="entry name" value="Aminotran_1_2"/>
    <property type="match status" value="1"/>
</dbReference>
<dbReference type="Gene3D" id="3.90.1150.10">
    <property type="entry name" value="Aspartate Aminotransferase, domain 1"/>
    <property type="match status" value="1"/>
</dbReference>
<evidence type="ECO:0000259" key="1">
    <source>
        <dbReference type="Pfam" id="PF00155"/>
    </source>
</evidence>
<protein>
    <submittedName>
        <fullName evidence="2">Aminotransferase class I/II-fold pyridoxal phosphate-dependent enzyme</fullName>
    </submittedName>
</protein>
<dbReference type="InterPro" id="IPR004839">
    <property type="entry name" value="Aminotransferase_I/II_large"/>
</dbReference>
<keyword evidence="3" id="KW-1185">Reference proteome</keyword>
<dbReference type="SUPFAM" id="SSF53383">
    <property type="entry name" value="PLP-dependent transferases"/>
    <property type="match status" value="2"/>
</dbReference>
<dbReference type="GO" id="GO:0030170">
    <property type="term" value="F:pyridoxal phosphate binding"/>
    <property type="evidence" value="ECO:0007669"/>
    <property type="project" value="InterPro"/>
</dbReference>
<comment type="caution">
    <text evidence="2">The sequence shown here is derived from an EMBL/GenBank/DDBJ whole genome shotgun (WGS) entry which is preliminary data.</text>
</comment>
<dbReference type="OrthoDB" id="9804020at2"/>
<evidence type="ECO:0000313" key="2">
    <source>
        <dbReference type="EMBL" id="TYL85878.1"/>
    </source>
</evidence>
<dbReference type="PANTHER" id="PTHR42858">
    <property type="entry name" value="AMINOTRANSFERASE"/>
    <property type="match status" value="1"/>
</dbReference>
<dbReference type="EMBL" id="VSSR01000016">
    <property type="protein sequence ID" value="TYL85878.1"/>
    <property type="molecule type" value="Genomic_DNA"/>
</dbReference>
<gene>
    <name evidence="2" type="ORF">FXB38_10135</name>
</gene>
<dbReference type="PANTHER" id="PTHR42858:SF1">
    <property type="entry name" value="LD15494P"/>
    <property type="match status" value="1"/>
</dbReference>
<dbReference type="InterPro" id="IPR015421">
    <property type="entry name" value="PyrdxlP-dep_Trfase_major"/>
</dbReference>
<dbReference type="InterPro" id="IPR015422">
    <property type="entry name" value="PyrdxlP-dep_Trfase_small"/>
</dbReference>
<name>A0A5S4WWD4_9BRAD</name>
<reference evidence="2 3" key="1">
    <citation type="submission" date="2019-08" db="EMBL/GenBank/DDBJ databases">
        <title>Bradyrhizobium hipponensis sp. nov., a rhizobium isolated from a Lupinus angustifolius root nodule in Tunisia.</title>
        <authorList>
            <person name="Off K."/>
            <person name="Rejili M."/>
            <person name="Mars M."/>
            <person name="Brachmann A."/>
            <person name="Marin M."/>
        </authorList>
    </citation>
    <scope>NUCLEOTIDE SEQUENCE [LARGE SCALE GENOMIC DNA]</scope>
    <source>
        <strain evidence="2 3">CTAW11</strain>
    </source>
</reference>